<organism evidence="3 4">
    <name type="scientific">Puccinia striiformis f. sp. tritici PST-78</name>
    <dbReference type="NCBI Taxonomy" id="1165861"/>
    <lineage>
        <taxon>Eukaryota</taxon>
        <taxon>Fungi</taxon>
        <taxon>Dikarya</taxon>
        <taxon>Basidiomycota</taxon>
        <taxon>Pucciniomycotina</taxon>
        <taxon>Pucciniomycetes</taxon>
        <taxon>Pucciniales</taxon>
        <taxon>Pucciniaceae</taxon>
        <taxon>Puccinia</taxon>
    </lineage>
</organism>
<keyword evidence="4" id="KW-1185">Reference proteome</keyword>
<evidence type="ECO:0000256" key="1">
    <source>
        <dbReference type="SAM" id="MobiDB-lite"/>
    </source>
</evidence>
<feature type="region of interest" description="Disordered" evidence="1">
    <location>
        <begin position="204"/>
        <end position="226"/>
    </location>
</feature>
<feature type="region of interest" description="Disordered" evidence="1">
    <location>
        <begin position="255"/>
        <end position="290"/>
    </location>
</feature>
<dbReference type="SUPFAM" id="SSF50475">
    <property type="entry name" value="FMN-binding split barrel"/>
    <property type="match status" value="1"/>
</dbReference>
<protein>
    <recommendedName>
        <fullName evidence="2">Pyridoxamine 5'-phosphate oxidase Alr4036 family FMN-binding domain-containing protein</fullName>
    </recommendedName>
</protein>
<name>A0A0L0UPE3_9BASI</name>
<sequence length="290" mass="32336">MAKWKKLLQESLSRSMKEDNDSISYCLSTISRIESRADGADGSSTRYEYQPESRTVVHRGFVNEKRRHGHHEAHAPEGDHEDHSNENLLICTDVRSPKIDQLLASTRAPATRSPDAVPPTQSGPLASICWWFSPTGEQYRIQARAYVVSAQSGGERVAGLTAEQADRLKPRREIDFGWEAERIRVYEKLSWELKASFVGRSAPGSKLIEGDGSEKPTDPEKRLESGDHELRETALKNFALIVLEPVSVDLVRLSTEPPPKVPYGKRLSLESGKNPSSSHKSSPSTTLMVY</sequence>
<dbReference type="OrthoDB" id="434253at2759"/>
<evidence type="ECO:0000313" key="4">
    <source>
        <dbReference type="Proteomes" id="UP000054564"/>
    </source>
</evidence>
<dbReference type="EMBL" id="AJIL01000862">
    <property type="protein sequence ID" value="KNE88806.1"/>
    <property type="molecule type" value="Genomic_DNA"/>
</dbReference>
<dbReference type="GO" id="GO:0010181">
    <property type="term" value="F:FMN binding"/>
    <property type="evidence" value="ECO:0007669"/>
    <property type="project" value="InterPro"/>
</dbReference>
<accession>A0A0L0UPE3</accession>
<evidence type="ECO:0000313" key="3">
    <source>
        <dbReference type="EMBL" id="KNE88806.1"/>
    </source>
</evidence>
<dbReference type="PANTHER" id="PTHR28243">
    <property type="entry name" value="AGL049CP"/>
    <property type="match status" value="1"/>
</dbReference>
<reference evidence="4" key="1">
    <citation type="submission" date="2014-03" db="EMBL/GenBank/DDBJ databases">
        <title>The Genome Sequence of Puccinia striiformis f. sp. tritici PST-78.</title>
        <authorList>
            <consortium name="The Broad Institute Genome Sequencing Platform"/>
            <person name="Cuomo C."/>
            <person name="Hulbert S."/>
            <person name="Chen X."/>
            <person name="Walker B."/>
            <person name="Young S.K."/>
            <person name="Zeng Q."/>
            <person name="Gargeya S."/>
            <person name="Fitzgerald M."/>
            <person name="Haas B."/>
            <person name="Abouelleil A."/>
            <person name="Alvarado L."/>
            <person name="Arachchi H.M."/>
            <person name="Berlin A.M."/>
            <person name="Chapman S.B."/>
            <person name="Goldberg J."/>
            <person name="Griggs A."/>
            <person name="Gujja S."/>
            <person name="Hansen M."/>
            <person name="Howarth C."/>
            <person name="Imamovic A."/>
            <person name="Larimer J."/>
            <person name="McCowan C."/>
            <person name="Montmayeur A."/>
            <person name="Murphy C."/>
            <person name="Neiman D."/>
            <person name="Pearson M."/>
            <person name="Priest M."/>
            <person name="Roberts A."/>
            <person name="Saif S."/>
            <person name="Shea T."/>
            <person name="Sisk P."/>
            <person name="Sykes S."/>
            <person name="Wortman J."/>
            <person name="Nusbaum C."/>
            <person name="Birren B."/>
        </authorList>
    </citation>
    <scope>NUCLEOTIDE SEQUENCE [LARGE SCALE GENOMIC DNA]</scope>
    <source>
        <strain evidence="4">race PST-78</strain>
    </source>
</reference>
<dbReference type="InterPro" id="IPR024624">
    <property type="entry name" value="Pyridox_Oxase_Alr4036_FMN-bd"/>
</dbReference>
<proteinExistence type="predicted"/>
<feature type="compositionally biased region" description="Basic and acidic residues" evidence="1">
    <location>
        <begin position="208"/>
        <end position="226"/>
    </location>
</feature>
<dbReference type="STRING" id="1165861.A0A0L0UPE3"/>
<feature type="domain" description="Pyridoxamine 5'-phosphate oxidase Alr4036 family FMN-binding" evidence="2">
    <location>
        <begin position="1"/>
        <end position="148"/>
    </location>
</feature>
<dbReference type="AlphaFoldDB" id="A0A0L0UPE3"/>
<evidence type="ECO:0000259" key="2">
    <source>
        <dbReference type="Pfam" id="PF12766"/>
    </source>
</evidence>
<dbReference type="InterPro" id="IPR012349">
    <property type="entry name" value="Split_barrel_FMN-bd"/>
</dbReference>
<dbReference type="Proteomes" id="UP000054564">
    <property type="component" value="Unassembled WGS sequence"/>
</dbReference>
<dbReference type="Pfam" id="PF12766">
    <property type="entry name" value="Pyridox_oxase_2"/>
    <property type="match status" value="1"/>
</dbReference>
<comment type="caution">
    <text evidence="3">The sequence shown here is derived from an EMBL/GenBank/DDBJ whole genome shotgun (WGS) entry which is preliminary data.</text>
</comment>
<gene>
    <name evidence="3" type="ORF">PSTG_17758</name>
</gene>
<dbReference type="Gene3D" id="2.30.110.10">
    <property type="entry name" value="Electron Transport, Fmn-binding Protein, Chain A"/>
    <property type="match status" value="1"/>
</dbReference>
<dbReference type="PANTHER" id="PTHR28243:SF1">
    <property type="entry name" value="PYRIDOXAMINE 5'-PHOSPHATE OXIDASE ALR4036 FAMILY FMN-BINDING DOMAIN-CONTAINING PROTEIN"/>
    <property type="match status" value="1"/>
</dbReference>
<feature type="compositionally biased region" description="Low complexity" evidence="1">
    <location>
        <begin position="271"/>
        <end position="284"/>
    </location>
</feature>